<evidence type="ECO:0000313" key="1">
    <source>
        <dbReference type="EMBL" id="CAB4013508.1"/>
    </source>
</evidence>
<comment type="caution">
    <text evidence="1">The sequence shown here is derived from an EMBL/GenBank/DDBJ whole genome shotgun (WGS) entry which is preliminary data.</text>
</comment>
<proteinExistence type="predicted"/>
<reference evidence="1" key="1">
    <citation type="submission" date="2020-04" db="EMBL/GenBank/DDBJ databases">
        <authorList>
            <person name="Alioto T."/>
            <person name="Alioto T."/>
            <person name="Gomez Garrido J."/>
        </authorList>
    </citation>
    <scope>NUCLEOTIDE SEQUENCE</scope>
    <source>
        <strain evidence="1">A484AB</strain>
    </source>
</reference>
<organism evidence="1 2">
    <name type="scientific">Paramuricea clavata</name>
    <name type="common">Red gorgonian</name>
    <name type="synonym">Violescent sea-whip</name>
    <dbReference type="NCBI Taxonomy" id="317549"/>
    <lineage>
        <taxon>Eukaryota</taxon>
        <taxon>Metazoa</taxon>
        <taxon>Cnidaria</taxon>
        <taxon>Anthozoa</taxon>
        <taxon>Octocorallia</taxon>
        <taxon>Malacalcyonacea</taxon>
        <taxon>Plexauridae</taxon>
        <taxon>Paramuricea</taxon>
    </lineage>
</organism>
<keyword evidence="2" id="KW-1185">Reference proteome</keyword>
<name>A0A7D9INE3_PARCT</name>
<protein>
    <submittedName>
        <fullName evidence="1">Uncharacterized protein</fullName>
    </submittedName>
</protein>
<dbReference type="EMBL" id="CACRXK020007914">
    <property type="protein sequence ID" value="CAB4013508.1"/>
    <property type="molecule type" value="Genomic_DNA"/>
</dbReference>
<dbReference type="Proteomes" id="UP001152795">
    <property type="component" value="Unassembled WGS sequence"/>
</dbReference>
<gene>
    <name evidence="1" type="ORF">PACLA_8A038073</name>
</gene>
<sequence>MEECMMLVGAGIVVVGGCSGVVLLGGGGTRNGGLQTTPVGDCRLVLWKVMRFAHQFWMIPLSGPLDPGLNADVEASGCGVVCDVFVENGQLSLMVILAVMEFNKFIEHGGCVIGSDRWLRCGGGDLVC</sequence>
<evidence type="ECO:0000313" key="2">
    <source>
        <dbReference type="Proteomes" id="UP001152795"/>
    </source>
</evidence>
<dbReference type="AlphaFoldDB" id="A0A7D9INE3"/>
<accession>A0A7D9INE3</accession>